<feature type="region of interest" description="Disordered" evidence="4">
    <location>
        <begin position="339"/>
        <end position="484"/>
    </location>
</feature>
<dbReference type="InterPro" id="IPR036443">
    <property type="entry name" value="Znf_RanBP2_sf"/>
</dbReference>
<dbReference type="SUPFAM" id="SSF90209">
    <property type="entry name" value="Ran binding protein zinc finger-like"/>
    <property type="match status" value="1"/>
</dbReference>
<accession>A0ABR0KUS9</accession>
<name>A0ABR0KUS9_9PEZI</name>
<evidence type="ECO:0000259" key="5">
    <source>
        <dbReference type="PROSITE" id="PS51397"/>
    </source>
</evidence>
<keyword evidence="3" id="KW-0862">Zinc</keyword>
<dbReference type="PROSITE" id="PS01358">
    <property type="entry name" value="ZF_RANBP2_1"/>
    <property type="match status" value="1"/>
</dbReference>
<dbReference type="EMBL" id="JAVRRA010024728">
    <property type="protein sequence ID" value="KAK5130056.1"/>
    <property type="molecule type" value="Genomic_DNA"/>
</dbReference>
<keyword evidence="2" id="KW-0863">Zinc-finger</keyword>
<dbReference type="Pfam" id="PF08325">
    <property type="entry name" value="WLM"/>
    <property type="match status" value="1"/>
</dbReference>
<dbReference type="Proteomes" id="UP001357485">
    <property type="component" value="Unassembled WGS sequence"/>
</dbReference>
<keyword evidence="7" id="KW-1185">Reference proteome</keyword>
<dbReference type="InterPro" id="IPR013536">
    <property type="entry name" value="WLM_dom"/>
</dbReference>
<protein>
    <recommendedName>
        <fullName evidence="5">WLM domain-containing protein</fullName>
    </recommendedName>
</protein>
<comment type="caution">
    <text evidence="6">The sequence shown here is derived from an EMBL/GenBank/DDBJ whole genome shotgun (WGS) entry which is preliminary data.</text>
</comment>
<organism evidence="6 7">
    <name type="scientific">Cryomyces antarcticus</name>
    <dbReference type="NCBI Taxonomy" id="329879"/>
    <lineage>
        <taxon>Eukaryota</taxon>
        <taxon>Fungi</taxon>
        <taxon>Dikarya</taxon>
        <taxon>Ascomycota</taxon>
        <taxon>Pezizomycotina</taxon>
        <taxon>Dothideomycetes</taxon>
        <taxon>Dothideomycetes incertae sedis</taxon>
        <taxon>Cryomyces</taxon>
    </lineage>
</organism>
<evidence type="ECO:0000256" key="2">
    <source>
        <dbReference type="ARBA" id="ARBA00022771"/>
    </source>
</evidence>
<dbReference type="PROSITE" id="PS51397">
    <property type="entry name" value="WLM"/>
    <property type="match status" value="1"/>
</dbReference>
<evidence type="ECO:0000313" key="7">
    <source>
        <dbReference type="Proteomes" id="UP001357485"/>
    </source>
</evidence>
<dbReference type="PANTHER" id="PTHR46622:SF1">
    <property type="entry name" value="DNA-DEPENDENT METALLOPROTEASE WSS1"/>
    <property type="match status" value="1"/>
</dbReference>
<gene>
    <name evidence="6" type="ORF">LTR16_001787</name>
</gene>
<dbReference type="PANTHER" id="PTHR46622">
    <property type="entry name" value="DNA-DEPENDENT METALLOPROTEASE WSS1"/>
    <property type="match status" value="1"/>
</dbReference>
<feature type="region of interest" description="Disordered" evidence="4">
    <location>
        <begin position="281"/>
        <end position="309"/>
    </location>
</feature>
<feature type="compositionally biased region" description="Polar residues" evidence="4">
    <location>
        <begin position="345"/>
        <end position="354"/>
    </location>
</feature>
<evidence type="ECO:0000256" key="1">
    <source>
        <dbReference type="ARBA" id="ARBA00022723"/>
    </source>
</evidence>
<reference evidence="6 7" key="1">
    <citation type="submission" date="2023-08" db="EMBL/GenBank/DDBJ databases">
        <title>Black Yeasts Isolated from many extreme environments.</title>
        <authorList>
            <person name="Coleine C."/>
            <person name="Stajich J.E."/>
            <person name="Selbmann L."/>
        </authorList>
    </citation>
    <scope>NUCLEOTIDE SEQUENCE [LARGE SCALE GENOMIC DNA]</scope>
    <source>
        <strain evidence="6 7">CCFEE 536</strain>
    </source>
</reference>
<feature type="region of interest" description="Disordered" evidence="4">
    <location>
        <begin position="189"/>
        <end position="208"/>
    </location>
</feature>
<keyword evidence="1" id="KW-0479">Metal-binding</keyword>
<sequence length="524" mass="57383">MNGPGSESYRFAYWDGNPLRSNLNPKYDLKELDSHFGFYQHITSLPRPDEGLAFLRKVASTVKPLMRKRGWRVETLAEFLPNDEYLLGLNTNKTTQICLRLRHTYDPKRFYPFDFVVDSMLHELSHVVFGPHDENFHALWNELRGELETLQRGGYTGEGFLSKGHRLGGGRVPPLYELQRRARAEAAEKRKKLKKTPGQKLGGRPVPRSADVNKVIADAAIRRTQITHGCASGTKDASKLMPIPQNVFRTKAEEDDANDRAIAEALMELMEQEEEQRLAGVWTPPSTGGLGWSRDGGLYTPDSETTPSDIHQAGASYLYGVGSEEEQLKWALAESARAMSAPSRPVQSERSSTKAAKLSSVLSARQEATPPLAKNISKPWNPSDPPRYMPSGPSHALPPGPSRQPRPTKAVPSAPAPTHPSSRPVSRILLEAEAAAKARRKSPSPPQPAQDAVSSPSPHTAPDVQRTWSFTDVPADRSPAGSVQPAVAGRAIWSCDVCTFGNALAAPICAACEVGGRPAEYPSR</sequence>
<dbReference type="InterPro" id="IPR001876">
    <property type="entry name" value="Znf_RanBP2"/>
</dbReference>
<dbReference type="InterPro" id="IPR053000">
    <property type="entry name" value="WSS1-like_metalloprotease"/>
</dbReference>
<feature type="domain" description="WLM" evidence="5">
    <location>
        <begin position="30"/>
        <end position="225"/>
    </location>
</feature>
<evidence type="ECO:0000256" key="3">
    <source>
        <dbReference type="ARBA" id="ARBA00022833"/>
    </source>
</evidence>
<evidence type="ECO:0000313" key="6">
    <source>
        <dbReference type="EMBL" id="KAK5130056.1"/>
    </source>
</evidence>
<proteinExistence type="predicted"/>
<evidence type="ECO:0000256" key="4">
    <source>
        <dbReference type="SAM" id="MobiDB-lite"/>
    </source>
</evidence>